<accession>A0A9Q0L212</accession>
<dbReference type="Proteomes" id="UP001141806">
    <property type="component" value="Unassembled WGS sequence"/>
</dbReference>
<dbReference type="EMBL" id="JAMYWD010000001">
    <property type="protein sequence ID" value="KAJ4981018.1"/>
    <property type="molecule type" value="Genomic_DNA"/>
</dbReference>
<gene>
    <name evidence="1" type="ORF">NE237_031855</name>
</gene>
<evidence type="ECO:0000313" key="2">
    <source>
        <dbReference type="Proteomes" id="UP001141806"/>
    </source>
</evidence>
<protein>
    <submittedName>
        <fullName evidence="1">Uncharacterized protein</fullName>
    </submittedName>
</protein>
<organism evidence="1 2">
    <name type="scientific">Protea cynaroides</name>
    <dbReference type="NCBI Taxonomy" id="273540"/>
    <lineage>
        <taxon>Eukaryota</taxon>
        <taxon>Viridiplantae</taxon>
        <taxon>Streptophyta</taxon>
        <taxon>Embryophyta</taxon>
        <taxon>Tracheophyta</taxon>
        <taxon>Spermatophyta</taxon>
        <taxon>Magnoliopsida</taxon>
        <taxon>Proteales</taxon>
        <taxon>Proteaceae</taxon>
        <taxon>Protea</taxon>
    </lineage>
</organism>
<name>A0A9Q0L212_9MAGN</name>
<sequence>MASGKMPFALGSSNAVLGKGYGRGDGSLMLSTISGLAGRLEVVVPKIVRIPMSGAFDDSRVESVITESVRVPVSGVFGSPVHVGLQQGSPMSGIIHGGSTSSVLCDLQYGATSQSISEFGRVADQVLLSTVRSRNHGSDAVEVIPPVSVASSIVALPPTAVPNGHVRSGVMNRVHSVNVQQEVNGGRVDLGGFLGFPTQDATNVQNGRGG</sequence>
<evidence type="ECO:0000313" key="1">
    <source>
        <dbReference type="EMBL" id="KAJ4981018.1"/>
    </source>
</evidence>
<comment type="caution">
    <text evidence="1">The sequence shown here is derived from an EMBL/GenBank/DDBJ whole genome shotgun (WGS) entry which is preliminary data.</text>
</comment>
<dbReference type="AlphaFoldDB" id="A0A9Q0L212"/>
<reference evidence="1" key="1">
    <citation type="journal article" date="2023" name="Plant J.">
        <title>The genome of the king protea, Protea cynaroides.</title>
        <authorList>
            <person name="Chang J."/>
            <person name="Duong T.A."/>
            <person name="Schoeman C."/>
            <person name="Ma X."/>
            <person name="Roodt D."/>
            <person name="Barker N."/>
            <person name="Li Z."/>
            <person name="Van de Peer Y."/>
            <person name="Mizrachi E."/>
        </authorList>
    </citation>
    <scope>NUCLEOTIDE SEQUENCE</scope>
    <source>
        <tissue evidence="1">Young leaves</tissue>
    </source>
</reference>
<proteinExistence type="predicted"/>
<keyword evidence="2" id="KW-1185">Reference proteome</keyword>